<dbReference type="GO" id="GO:0051213">
    <property type="term" value="F:dioxygenase activity"/>
    <property type="evidence" value="ECO:0007669"/>
    <property type="project" value="UniProtKB-KW"/>
</dbReference>
<dbReference type="AlphaFoldDB" id="A0A1G7GLG8"/>
<evidence type="ECO:0000313" key="3">
    <source>
        <dbReference type="Proteomes" id="UP000182427"/>
    </source>
</evidence>
<keyword evidence="3" id="KW-1185">Reference proteome</keyword>
<dbReference type="Pfam" id="PF13532">
    <property type="entry name" value="2OG-FeII_Oxy_2"/>
    <property type="match status" value="1"/>
</dbReference>
<name>A0A1G7GLG8_9BACT</name>
<accession>A0A1G7GLG8</accession>
<evidence type="ECO:0000313" key="2">
    <source>
        <dbReference type="EMBL" id="SDE88987.1"/>
    </source>
</evidence>
<keyword evidence="2" id="KW-0223">Dioxygenase</keyword>
<dbReference type="PANTHER" id="PTHR12463">
    <property type="entry name" value="OXYGENASE-RELATED"/>
    <property type="match status" value="1"/>
</dbReference>
<dbReference type="Proteomes" id="UP000182427">
    <property type="component" value="Chromosome I"/>
</dbReference>
<dbReference type="InterPro" id="IPR032857">
    <property type="entry name" value="ALKBH4"/>
</dbReference>
<feature type="domain" description="Fe2OG dioxygenase" evidence="1">
    <location>
        <begin position="101"/>
        <end position="192"/>
    </location>
</feature>
<dbReference type="InterPro" id="IPR037151">
    <property type="entry name" value="AlkB-like_sf"/>
</dbReference>
<dbReference type="GO" id="GO:0070988">
    <property type="term" value="P:demethylation"/>
    <property type="evidence" value="ECO:0007669"/>
    <property type="project" value="InterPro"/>
</dbReference>
<dbReference type="GO" id="GO:0032451">
    <property type="term" value="F:demethylase activity"/>
    <property type="evidence" value="ECO:0007669"/>
    <property type="project" value="TreeGrafter"/>
</dbReference>
<dbReference type="PROSITE" id="PS51471">
    <property type="entry name" value="FE2OG_OXY"/>
    <property type="match status" value="1"/>
</dbReference>
<dbReference type="SUPFAM" id="SSF51197">
    <property type="entry name" value="Clavaminate synthase-like"/>
    <property type="match status" value="1"/>
</dbReference>
<reference evidence="2 3" key="1">
    <citation type="submission" date="2016-10" db="EMBL/GenBank/DDBJ databases">
        <authorList>
            <person name="de Groot N.N."/>
        </authorList>
    </citation>
    <scope>NUCLEOTIDE SEQUENCE [LARGE SCALE GENOMIC DNA]</scope>
    <source>
        <strain evidence="2 3">GAS232</strain>
    </source>
</reference>
<dbReference type="PANTHER" id="PTHR12463:SF1">
    <property type="entry name" value="2-OXOGLUTARATE AND FE-DEPENDENT OXYGENASE FAMILY PROTEIN"/>
    <property type="match status" value="1"/>
</dbReference>
<gene>
    <name evidence="2" type="ORF">SAMN05444167_0736</name>
</gene>
<dbReference type="OrthoDB" id="278699at2"/>
<dbReference type="RefSeq" id="WP_083343956.1">
    <property type="nucleotide sequence ID" value="NZ_LT629690.1"/>
</dbReference>
<evidence type="ECO:0000259" key="1">
    <source>
        <dbReference type="PROSITE" id="PS51471"/>
    </source>
</evidence>
<proteinExistence type="predicted"/>
<sequence>MEKQVALFGETEPTANEALSGFRYRKEFLSFKEERDLAIELSALDLRPFEFQGHLGNRRVTSFGLKYDFGRRTVDPAPAFPRFIQELVPRVAAFANVASEQFQQVGVNEYRPGAGIGWHKDKPEFGIIAGISLLSPATMRFRRSTKGGWDRVSFDLEPRSIYILSGEARLLWEHSVPAQESLRYSITFRTLSERFLAKTPRANVI</sequence>
<dbReference type="InterPro" id="IPR005123">
    <property type="entry name" value="Oxoglu/Fe-dep_dioxygenase_dom"/>
</dbReference>
<organism evidence="2 3">
    <name type="scientific">Terriglobus roseus</name>
    <dbReference type="NCBI Taxonomy" id="392734"/>
    <lineage>
        <taxon>Bacteria</taxon>
        <taxon>Pseudomonadati</taxon>
        <taxon>Acidobacteriota</taxon>
        <taxon>Terriglobia</taxon>
        <taxon>Terriglobales</taxon>
        <taxon>Acidobacteriaceae</taxon>
        <taxon>Terriglobus</taxon>
    </lineage>
</organism>
<dbReference type="InterPro" id="IPR027450">
    <property type="entry name" value="AlkB-like"/>
</dbReference>
<dbReference type="EMBL" id="LT629690">
    <property type="protein sequence ID" value="SDE88987.1"/>
    <property type="molecule type" value="Genomic_DNA"/>
</dbReference>
<protein>
    <submittedName>
        <fullName evidence="2">Alkylated DNA repair dioxygenase AlkB</fullName>
    </submittedName>
</protein>
<dbReference type="Gene3D" id="2.60.120.590">
    <property type="entry name" value="Alpha-ketoglutarate-dependent dioxygenase AlkB-like"/>
    <property type="match status" value="1"/>
</dbReference>
<keyword evidence="2" id="KW-0560">Oxidoreductase</keyword>